<evidence type="ECO:0008006" key="2">
    <source>
        <dbReference type="Google" id="ProtNLM"/>
    </source>
</evidence>
<accession>X0ZG09</accession>
<dbReference type="Gene3D" id="2.120.10.30">
    <property type="entry name" value="TolB, C-terminal domain"/>
    <property type="match status" value="1"/>
</dbReference>
<comment type="caution">
    <text evidence="1">The sequence shown here is derived from an EMBL/GenBank/DDBJ whole genome shotgun (WGS) entry which is preliminary data.</text>
</comment>
<organism evidence="1">
    <name type="scientific">marine sediment metagenome</name>
    <dbReference type="NCBI Taxonomy" id="412755"/>
    <lineage>
        <taxon>unclassified sequences</taxon>
        <taxon>metagenomes</taxon>
        <taxon>ecological metagenomes</taxon>
    </lineage>
</organism>
<evidence type="ECO:0000313" key="1">
    <source>
        <dbReference type="EMBL" id="GAG57112.1"/>
    </source>
</evidence>
<dbReference type="InterPro" id="IPR011042">
    <property type="entry name" value="6-blade_b-propeller_TolB-like"/>
</dbReference>
<dbReference type="EMBL" id="BART01008717">
    <property type="protein sequence ID" value="GAG57112.1"/>
    <property type="molecule type" value="Genomic_DNA"/>
</dbReference>
<proteinExistence type="predicted"/>
<sequence>MRRDMESNLEKELFSMEGVRNVQYLTFALSSDGQQLAITSLLIKFSPMTLIHRILTMPAIGGELRELFKNDELKQYPMVAWTPDGKFLLFTNSIPVTDSIPDAINAVWLIPASGGQARELCRPQTTMYGILWRTLDVHPDGKR</sequence>
<gene>
    <name evidence="1" type="ORF">S01H4_19533</name>
</gene>
<reference evidence="1" key="1">
    <citation type="journal article" date="2014" name="Front. Microbiol.">
        <title>High frequency of phylogenetically diverse reductive dehalogenase-homologous genes in deep subseafloor sedimentary metagenomes.</title>
        <authorList>
            <person name="Kawai M."/>
            <person name="Futagami T."/>
            <person name="Toyoda A."/>
            <person name="Takaki Y."/>
            <person name="Nishi S."/>
            <person name="Hori S."/>
            <person name="Arai W."/>
            <person name="Tsubouchi T."/>
            <person name="Morono Y."/>
            <person name="Uchiyama I."/>
            <person name="Ito T."/>
            <person name="Fujiyama A."/>
            <person name="Inagaki F."/>
            <person name="Takami H."/>
        </authorList>
    </citation>
    <scope>NUCLEOTIDE SEQUENCE</scope>
    <source>
        <strain evidence="1">Expedition CK06-06</strain>
    </source>
</reference>
<dbReference type="AlphaFoldDB" id="X0ZG09"/>
<feature type="non-terminal residue" evidence="1">
    <location>
        <position position="143"/>
    </location>
</feature>
<name>X0ZG09_9ZZZZ</name>
<protein>
    <recommendedName>
        <fullName evidence="2">Dipeptidylpeptidase IV N-terminal domain-containing protein</fullName>
    </recommendedName>
</protein>
<dbReference type="SUPFAM" id="SSF69304">
    <property type="entry name" value="Tricorn protease N-terminal domain"/>
    <property type="match status" value="1"/>
</dbReference>